<dbReference type="InterPro" id="IPR022791">
    <property type="entry name" value="L-PG_synthase/AglD"/>
</dbReference>
<dbReference type="PANTHER" id="PTHR37693:SF1">
    <property type="entry name" value="INTEGRAL MEMBRANE PROTEIN"/>
    <property type="match status" value="1"/>
</dbReference>
<evidence type="ECO:0000313" key="7">
    <source>
        <dbReference type="Proteomes" id="UP000711407"/>
    </source>
</evidence>
<organism evidence="6 7">
    <name type="scientific">Candidatus Amulumruptor caecigallinarius</name>
    <dbReference type="NCBI Taxonomy" id="2109911"/>
    <lineage>
        <taxon>Bacteria</taxon>
        <taxon>Pseudomonadati</taxon>
        <taxon>Bacteroidota</taxon>
        <taxon>Bacteroidia</taxon>
        <taxon>Bacteroidales</taxon>
        <taxon>Muribaculaceae</taxon>
        <taxon>Candidatus Amulumruptor</taxon>
    </lineage>
</organism>
<gene>
    <name evidence="6" type="ORF">K8V47_02715</name>
</gene>
<accession>A0A4Q0UBB0</accession>
<dbReference type="Pfam" id="PF03706">
    <property type="entry name" value="LPG_synthase_TM"/>
    <property type="match status" value="1"/>
</dbReference>
<evidence type="ECO:0000256" key="3">
    <source>
        <dbReference type="ARBA" id="ARBA00022692"/>
    </source>
</evidence>
<reference evidence="6" key="2">
    <citation type="submission" date="2021-09" db="EMBL/GenBank/DDBJ databases">
        <authorList>
            <person name="Gilroy R."/>
        </authorList>
    </citation>
    <scope>NUCLEOTIDE SEQUENCE</scope>
    <source>
        <strain evidence="6">4100</strain>
    </source>
</reference>
<comment type="subcellular location">
    <subcellularLocation>
        <location evidence="1">Cell membrane</location>
        <topology evidence="1">Multi-pass membrane protein</topology>
    </subcellularLocation>
</comment>
<evidence type="ECO:0000256" key="2">
    <source>
        <dbReference type="ARBA" id="ARBA00022475"/>
    </source>
</evidence>
<keyword evidence="2" id="KW-1003">Cell membrane</keyword>
<protein>
    <submittedName>
        <fullName evidence="6">Flippase-like domain-containing protein</fullName>
    </submittedName>
</protein>
<name>A0A4Q0UBB0_9BACT</name>
<sequence length="357" mass="40824">MNEPEARTVSDGKKFLSHNLSYKILIPVLIGLGVVAWLFHGEFSADVWDNIVFDGHVIGCIALAWLCMLGRDFGLSWRFRAITDRRLKWRQAIRVNMLCEFTSAVTPSSVGGSTFGMIYLHREGIPFGRATTLMMTTLILDESFFVVFCPILMWIISPDVLFGFNSDVFTSGLRTVFWLVYAGIVLWTAFLFFGVIVRPAVMKKVINSIFRLRLLRRWRHKAERLTDNMEATGKELRHRSLAWWLKAFAATGLSWSSRYLVVNMLFLAFAPYASQLVVFGRQFVVWIVLTISPTPGGSGVSEWLFTEYYGDLLNDYGLAVVIALFWRIISYYIYLVIGACIVPAWVRQGFRSRSNKK</sequence>
<reference evidence="6" key="1">
    <citation type="journal article" date="2021" name="PeerJ">
        <title>Extensive microbial diversity within the chicken gut microbiome revealed by metagenomics and culture.</title>
        <authorList>
            <person name="Gilroy R."/>
            <person name="Ravi A."/>
            <person name="Getino M."/>
            <person name="Pursley I."/>
            <person name="Horton D.L."/>
            <person name="Alikhan N.F."/>
            <person name="Baker D."/>
            <person name="Gharbi K."/>
            <person name="Hall N."/>
            <person name="Watson M."/>
            <person name="Adriaenssens E.M."/>
            <person name="Foster-Nyarko E."/>
            <person name="Jarju S."/>
            <person name="Secka A."/>
            <person name="Antonio M."/>
            <person name="Oren A."/>
            <person name="Chaudhuri R.R."/>
            <person name="La Ragione R."/>
            <person name="Hildebrand F."/>
            <person name="Pallen M.J."/>
        </authorList>
    </citation>
    <scope>NUCLEOTIDE SEQUENCE</scope>
    <source>
        <strain evidence="6">4100</strain>
    </source>
</reference>
<evidence type="ECO:0000256" key="5">
    <source>
        <dbReference type="ARBA" id="ARBA00023136"/>
    </source>
</evidence>
<dbReference type="AlphaFoldDB" id="A0A4Q0UBB0"/>
<evidence type="ECO:0000313" key="6">
    <source>
        <dbReference type="EMBL" id="HJE38662.1"/>
    </source>
</evidence>
<dbReference type="NCBIfam" id="TIGR00374">
    <property type="entry name" value="flippase-like domain"/>
    <property type="match status" value="1"/>
</dbReference>
<keyword evidence="4" id="KW-1133">Transmembrane helix</keyword>
<dbReference type="GO" id="GO:0005886">
    <property type="term" value="C:plasma membrane"/>
    <property type="evidence" value="ECO:0007669"/>
    <property type="project" value="UniProtKB-SubCell"/>
</dbReference>
<comment type="caution">
    <text evidence="6">The sequence shown here is derived from an EMBL/GenBank/DDBJ whole genome shotgun (WGS) entry which is preliminary data.</text>
</comment>
<dbReference type="Proteomes" id="UP000711407">
    <property type="component" value="Unassembled WGS sequence"/>
</dbReference>
<proteinExistence type="predicted"/>
<keyword evidence="5" id="KW-0472">Membrane</keyword>
<dbReference type="EMBL" id="DYXT01000017">
    <property type="protein sequence ID" value="HJE38662.1"/>
    <property type="molecule type" value="Genomic_DNA"/>
</dbReference>
<evidence type="ECO:0000256" key="4">
    <source>
        <dbReference type="ARBA" id="ARBA00022989"/>
    </source>
</evidence>
<dbReference type="PANTHER" id="PTHR37693">
    <property type="entry name" value="PHOSPHATIDYLGLYCEROL LYSYLTRANSFERASE"/>
    <property type="match status" value="1"/>
</dbReference>
<keyword evidence="3" id="KW-0812">Transmembrane</keyword>
<evidence type="ECO:0000256" key="1">
    <source>
        <dbReference type="ARBA" id="ARBA00004651"/>
    </source>
</evidence>